<sequence>MATHSGRNLFRLTGDLRRVKRVCVATRGGVAEREVVDRPWMRAVLEGVEELCVFESRLLGRGEVSGLAEADWGYWVRWAGADGRVRWVVRGDDQGDGGS</sequence>
<evidence type="ECO:0000313" key="2">
    <source>
        <dbReference type="Proteomes" id="UP001302745"/>
    </source>
</evidence>
<keyword evidence="2" id="KW-1185">Reference proteome</keyword>
<reference evidence="1" key="1">
    <citation type="journal article" date="2023" name="Mol. Phylogenet. Evol.">
        <title>Genome-scale phylogeny and comparative genomics of the fungal order Sordariales.</title>
        <authorList>
            <person name="Hensen N."/>
            <person name="Bonometti L."/>
            <person name="Westerberg I."/>
            <person name="Brannstrom I.O."/>
            <person name="Guillou S."/>
            <person name="Cros-Aarteil S."/>
            <person name="Calhoun S."/>
            <person name="Haridas S."/>
            <person name="Kuo A."/>
            <person name="Mondo S."/>
            <person name="Pangilinan J."/>
            <person name="Riley R."/>
            <person name="LaButti K."/>
            <person name="Andreopoulos B."/>
            <person name="Lipzen A."/>
            <person name="Chen C."/>
            <person name="Yan M."/>
            <person name="Daum C."/>
            <person name="Ng V."/>
            <person name="Clum A."/>
            <person name="Steindorff A."/>
            <person name="Ohm R.A."/>
            <person name="Martin F."/>
            <person name="Silar P."/>
            <person name="Natvig D.O."/>
            <person name="Lalanne C."/>
            <person name="Gautier V."/>
            <person name="Ament-Velasquez S.L."/>
            <person name="Kruys A."/>
            <person name="Hutchinson M.I."/>
            <person name="Powell A.J."/>
            <person name="Barry K."/>
            <person name="Miller A.N."/>
            <person name="Grigoriev I.V."/>
            <person name="Debuchy R."/>
            <person name="Gladieux P."/>
            <person name="Hiltunen Thoren M."/>
            <person name="Johannesson H."/>
        </authorList>
    </citation>
    <scope>NUCLEOTIDE SEQUENCE</scope>
    <source>
        <strain evidence="1">CBS 538.74</strain>
    </source>
</reference>
<organism evidence="1 2">
    <name type="scientific">Chaetomidium leptoderma</name>
    <dbReference type="NCBI Taxonomy" id="669021"/>
    <lineage>
        <taxon>Eukaryota</taxon>
        <taxon>Fungi</taxon>
        <taxon>Dikarya</taxon>
        <taxon>Ascomycota</taxon>
        <taxon>Pezizomycotina</taxon>
        <taxon>Sordariomycetes</taxon>
        <taxon>Sordariomycetidae</taxon>
        <taxon>Sordariales</taxon>
        <taxon>Chaetomiaceae</taxon>
        <taxon>Chaetomidium</taxon>
    </lineage>
</organism>
<accession>A0AAN6VR85</accession>
<reference evidence="1" key="2">
    <citation type="submission" date="2023-05" db="EMBL/GenBank/DDBJ databases">
        <authorList>
            <consortium name="Lawrence Berkeley National Laboratory"/>
            <person name="Steindorff A."/>
            <person name="Hensen N."/>
            <person name="Bonometti L."/>
            <person name="Westerberg I."/>
            <person name="Brannstrom I.O."/>
            <person name="Guillou S."/>
            <person name="Cros-Aarteil S."/>
            <person name="Calhoun S."/>
            <person name="Haridas S."/>
            <person name="Kuo A."/>
            <person name="Mondo S."/>
            <person name="Pangilinan J."/>
            <person name="Riley R."/>
            <person name="Labutti K."/>
            <person name="Andreopoulos B."/>
            <person name="Lipzen A."/>
            <person name="Chen C."/>
            <person name="Yanf M."/>
            <person name="Daum C."/>
            <person name="Ng V."/>
            <person name="Clum A."/>
            <person name="Ohm R."/>
            <person name="Martin F."/>
            <person name="Silar P."/>
            <person name="Natvig D."/>
            <person name="Lalanne C."/>
            <person name="Gautier V."/>
            <person name="Ament-Velasquez S.L."/>
            <person name="Kruys A."/>
            <person name="Hutchinson M.I."/>
            <person name="Powell A.J."/>
            <person name="Barry K."/>
            <person name="Miller A.N."/>
            <person name="Grigoriev I.V."/>
            <person name="Debuchy R."/>
            <person name="Gladieux P."/>
            <person name="Thoren M.H."/>
            <person name="Johannesson H."/>
        </authorList>
    </citation>
    <scope>NUCLEOTIDE SEQUENCE</scope>
    <source>
        <strain evidence="1">CBS 538.74</strain>
    </source>
</reference>
<comment type="caution">
    <text evidence="1">The sequence shown here is derived from an EMBL/GenBank/DDBJ whole genome shotgun (WGS) entry which is preliminary data.</text>
</comment>
<dbReference type="AlphaFoldDB" id="A0AAN6VR85"/>
<dbReference type="Proteomes" id="UP001302745">
    <property type="component" value="Unassembled WGS sequence"/>
</dbReference>
<dbReference type="EMBL" id="MU856870">
    <property type="protein sequence ID" value="KAK4156333.1"/>
    <property type="molecule type" value="Genomic_DNA"/>
</dbReference>
<evidence type="ECO:0000313" key="1">
    <source>
        <dbReference type="EMBL" id="KAK4156333.1"/>
    </source>
</evidence>
<proteinExistence type="predicted"/>
<gene>
    <name evidence="1" type="ORF">C8A00DRAFT_30828</name>
</gene>
<protein>
    <submittedName>
        <fullName evidence="1">Uncharacterized protein</fullName>
    </submittedName>
</protein>
<name>A0AAN6VR85_9PEZI</name>